<feature type="binding site" evidence="10">
    <location>
        <begin position="8"/>
        <end position="13"/>
    </location>
    <ligand>
        <name>ITP</name>
        <dbReference type="ChEBI" id="CHEBI:61402"/>
    </ligand>
</feature>
<dbReference type="eggNOG" id="KOG3222">
    <property type="taxonomic scope" value="Eukaryota"/>
</dbReference>
<reference evidence="12 13" key="1">
    <citation type="submission" date="2013-02" db="EMBL/GenBank/DDBJ databases">
        <title>Genome sequence of Candida maltosa Xu316, a potential industrial strain for xylitol and ethanol production.</title>
        <authorList>
            <person name="Yu J."/>
            <person name="Wang Q."/>
            <person name="Geng X."/>
            <person name="Bao W."/>
            <person name="He P."/>
            <person name="Cai J."/>
        </authorList>
    </citation>
    <scope>NUCLEOTIDE SEQUENCE [LARGE SCALE GENOMIC DNA]</scope>
    <source>
        <strain evidence="13">Xu316</strain>
    </source>
</reference>
<keyword evidence="6 10" id="KW-0460">Magnesium</keyword>
<feature type="binding site" evidence="10">
    <location>
        <begin position="78"/>
        <end position="79"/>
    </location>
    <ligand>
        <name>ITP</name>
        <dbReference type="ChEBI" id="CHEBI:61402"/>
    </ligand>
</feature>
<organism evidence="12 13">
    <name type="scientific">Candida maltosa (strain Xu316)</name>
    <name type="common">Yeast</name>
    <dbReference type="NCBI Taxonomy" id="1245528"/>
    <lineage>
        <taxon>Eukaryota</taxon>
        <taxon>Fungi</taxon>
        <taxon>Dikarya</taxon>
        <taxon>Ascomycota</taxon>
        <taxon>Saccharomycotina</taxon>
        <taxon>Pichiomycetes</taxon>
        <taxon>Debaryomycetaceae</taxon>
        <taxon>Candida/Lodderomyces clade</taxon>
        <taxon>Candida</taxon>
    </lineage>
</organism>
<comment type="catalytic activity">
    <reaction evidence="10">
        <text>dITP + H2O = dIMP + diphosphate + H(+)</text>
        <dbReference type="Rhea" id="RHEA:28342"/>
        <dbReference type="ChEBI" id="CHEBI:15377"/>
        <dbReference type="ChEBI" id="CHEBI:15378"/>
        <dbReference type="ChEBI" id="CHEBI:33019"/>
        <dbReference type="ChEBI" id="CHEBI:61194"/>
        <dbReference type="ChEBI" id="CHEBI:61382"/>
        <dbReference type="EC" id="3.6.1.66"/>
    </reaction>
</comment>
<dbReference type="InterPro" id="IPR029001">
    <property type="entry name" value="ITPase-like_fam"/>
</dbReference>
<keyword evidence="13" id="KW-1185">Reference proteome</keyword>
<name>M3IJ98_CANMX</name>
<dbReference type="GO" id="GO:0000166">
    <property type="term" value="F:nucleotide binding"/>
    <property type="evidence" value="ECO:0007669"/>
    <property type="project" value="UniProtKB-KW"/>
</dbReference>
<dbReference type="CDD" id="cd00515">
    <property type="entry name" value="HAM1"/>
    <property type="match status" value="1"/>
</dbReference>
<dbReference type="FunFam" id="3.90.950.10:FF:000009">
    <property type="entry name" value="Inosine triphosphate pyrophosphatase"/>
    <property type="match status" value="1"/>
</dbReference>
<comment type="cofactor">
    <cofactor evidence="10">
        <name>Mg(2+)</name>
        <dbReference type="ChEBI" id="CHEBI:18420"/>
    </cofactor>
    <cofactor evidence="10">
        <name>Mn(2+)</name>
        <dbReference type="ChEBI" id="CHEBI:29035"/>
    </cofactor>
    <text evidence="10">Binds 1 divalent metal cation per subunit; can use either Mg(2+) or Mn(2+).</text>
</comment>
<dbReference type="GO" id="GO:0036222">
    <property type="term" value="F:XTP diphosphatase activity"/>
    <property type="evidence" value="ECO:0007669"/>
    <property type="project" value="UniProtKB-UniRule"/>
</dbReference>
<keyword evidence="8 10" id="KW-0464">Manganese</keyword>
<comment type="catalytic activity">
    <reaction evidence="10">
        <text>ITP + H2O = IMP + diphosphate + H(+)</text>
        <dbReference type="Rhea" id="RHEA:29399"/>
        <dbReference type="ChEBI" id="CHEBI:15377"/>
        <dbReference type="ChEBI" id="CHEBI:15378"/>
        <dbReference type="ChEBI" id="CHEBI:33019"/>
        <dbReference type="ChEBI" id="CHEBI:58053"/>
        <dbReference type="ChEBI" id="CHEBI:61402"/>
        <dbReference type="EC" id="3.6.1.66"/>
    </reaction>
</comment>
<dbReference type="InterPro" id="IPR002637">
    <property type="entry name" value="RdgB/HAM1"/>
</dbReference>
<dbReference type="SUPFAM" id="SSF52972">
    <property type="entry name" value="ITPase-like"/>
    <property type="match status" value="1"/>
</dbReference>
<dbReference type="GO" id="GO:0005634">
    <property type="term" value="C:nucleus"/>
    <property type="evidence" value="ECO:0007669"/>
    <property type="project" value="UniProtKB-SubCell"/>
</dbReference>
<dbReference type="Pfam" id="PF01725">
    <property type="entry name" value="Ham1p_like"/>
    <property type="match status" value="1"/>
</dbReference>
<evidence type="ECO:0000256" key="3">
    <source>
        <dbReference type="ARBA" id="ARBA00022723"/>
    </source>
</evidence>
<dbReference type="EC" id="3.6.1.66" evidence="10"/>
<feature type="binding site" evidence="10">
    <location>
        <position position="50"/>
    </location>
    <ligand>
        <name>Mg(2+)</name>
        <dbReference type="ChEBI" id="CHEBI:18420"/>
    </ligand>
</feature>
<dbReference type="HAMAP" id="MF_03148">
    <property type="entry name" value="HAM1_NTPase"/>
    <property type="match status" value="1"/>
</dbReference>
<evidence type="ECO:0000256" key="11">
    <source>
        <dbReference type="RuleBase" id="RU003781"/>
    </source>
</evidence>
<dbReference type="Proteomes" id="UP000011777">
    <property type="component" value="Unassembled WGS sequence"/>
</dbReference>
<keyword evidence="9 10" id="KW-0539">Nucleus</keyword>
<dbReference type="GO" id="GO:0005737">
    <property type="term" value="C:cytoplasm"/>
    <property type="evidence" value="ECO:0007669"/>
    <property type="project" value="UniProtKB-SubCell"/>
</dbReference>
<dbReference type="GO" id="GO:0036220">
    <property type="term" value="F:ITP diphosphatase activity"/>
    <property type="evidence" value="ECO:0007669"/>
    <property type="project" value="UniProtKB-UniRule"/>
</dbReference>
<sequence>MSTITFVTGNANKLKEVIQILSSSSATTTTSSSNQVGKFTITNKSVDLDEVQGTIEEVTINKAQAAAAHINGPVLVEDTCLGFKAYNYLPGPYIKWFLQSVGLDGLNKMLSGFEDKSARAICTFGYCEGPGKEVKIFQGITEGKIVPSRGPTNFGWDSVFEPVGFEETYAEMDKSVKNTISHRYRALDKVRDYLLSQ</sequence>
<dbReference type="NCBIfam" id="TIGR00042">
    <property type="entry name" value="RdgB/HAM1 family non-canonical purine NTP pyrophosphatase"/>
    <property type="match status" value="1"/>
</dbReference>
<protein>
    <recommendedName>
        <fullName evidence="10">Inosine triphosphate pyrophosphatase</fullName>
        <shortName evidence="10">ITPase</shortName>
        <shortName evidence="10">Inosine triphosphatase</shortName>
        <ecNumber evidence="10">3.6.1.66</ecNumber>
    </recommendedName>
    <alternativeName>
        <fullName evidence="10">Non-canonical purine NTP pyrophosphatase</fullName>
    </alternativeName>
    <alternativeName>
        <fullName evidence="10">Non-standard purine NTP pyrophosphatase</fullName>
    </alternativeName>
    <alternativeName>
        <fullName evidence="10">Nucleoside-triphosphate diphosphatase</fullName>
    </alternativeName>
    <alternativeName>
        <fullName evidence="10">Nucleoside-triphosphate pyrophosphatase</fullName>
        <shortName evidence="10">NTPase</shortName>
    </alternativeName>
    <alternativeName>
        <fullName evidence="10">XTP/dITP diphosphatase</fullName>
    </alternativeName>
</protein>
<comment type="catalytic activity">
    <reaction evidence="10">
        <text>XTP + H2O = XMP + diphosphate + H(+)</text>
        <dbReference type="Rhea" id="RHEA:28610"/>
        <dbReference type="ChEBI" id="CHEBI:15377"/>
        <dbReference type="ChEBI" id="CHEBI:15378"/>
        <dbReference type="ChEBI" id="CHEBI:33019"/>
        <dbReference type="ChEBI" id="CHEBI:57464"/>
        <dbReference type="ChEBI" id="CHEBI:61314"/>
        <dbReference type="EC" id="3.6.1.66"/>
    </reaction>
</comment>
<evidence type="ECO:0000256" key="6">
    <source>
        <dbReference type="ARBA" id="ARBA00022842"/>
    </source>
</evidence>
<keyword evidence="5 10" id="KW-0378">Hydrolase</keyword>
<dbReference type="EMBL" id="AOGT01002004">
    <property type="protein sequence ID" value="EMG46456.1"/>
    <property type="molecule type" value="Genomic_DNA"/>
</dbReference>
<feature type="binding site" evidence="10">
    <location>
        <begin position="182"/>
        <end position="183"/>
    </location>
    <ligand>
        <name>ITP</name>
        <dbReference type="ChEBI" id="CHEBI:61402"/>
    </ligand>
</feature>
<dbReference type="GO" id="GO:0009117">
    <property type="term" value="P:nucleotide metabolic process"/>
    <property type="evidence" value="ECO:0007669"/>
    <property type="project" value="UniProtKB-KW"/>
</dbReference>
<keyword evidence="3 10" id="KW-0479">Metal-binding</keyword>
<comment type="function">
    <text evidence="10">Pyrophosphatase that hydrolyzes non-canonical purine nucleotides such as inosine triphosphate (ITP), deoxyinosine triphosphate (dITP) or xanthosine 5'-triphosphate (XTP) to their respective monophosphate derivatives. The enzyme does not distinguish between the deoxy- and ribose forms. Probably excludes non-canonical purines from RNA and DNA precursor pools, thus preventing their incorporation into RNA and DNA and avoiding chromosomal lesions.</text>
</comment>
<comment type="caution">
    <text evidence="12">The sequence shown here is derived from an EMBL/GenBank/DDBJ whole genome shotgun (WGS) entry which is preliminary data.</text>
</comment>
<dbReference type="InterPro" id="IPR027502">
    <property type="entry name" value="ITPase"/>
</dbReference>
<dbReference type="STRING" id="1245528.M3IJ98"/>
<accession>M3IJ98</accession>
<dbReference type="GO" id="GO:0009204">
    <property type="term" value="P:deoxyribonucleoside triphosphate catabolic process"/>
    <property type="evidence" value="ECO:0007669"/>
    <property type="project" value="UniProtKB-UniRule"/>
</dbReference>
<comment type="subunit">
    <text evidence="10">Homodimer.</text>
</comment>
<keyword evidence="2 10" id="KW-0963">Cytoplasm</keyword>
<comment type="similarity">
    <text evidence="1 10 11">Belongs to the HAM1 NTPase family.</text>
</comment>
<dbReference type="PANTHER" id="PTHR11067">
    <property type="entry name" value="INOSINE TRIPHOSPHATE PYROPHOSPHATASE/HAM1 PROTEIN"/>
    <property type="match status" value="1"/>
</dbReference>
<evidence type="ECO:0000256" key="7">
    <source>
        <dbReference type="ARBA" id="ARBA00023080"/>
    </source>
</evidence>
<keyword evidence="7 10" id="KW-0546">Nucleotide metabolism</keyword>
<evidence type="ECO:0000313" key="13">
    <source>
        <dbReference type="Proteomes" id="UP000011777"/>
    </source>
</evidence>
<evidence type="ECO:0000313" key="12">
    <source>
        <dbReference type="EMBL" id="EMG46456.1"/>
    </source>
</evidence>
<dbReference type="HOGENOM" id="CLU_082080_1_1_1"/>
<feature type="binding site" evidence="10">
    <location>
        <position position="78"/>
    </location>
    <ligand>
        <name>Mg(2+)</name>
        <dbReference type="ChEBI" id="CHEBI:18420"/>
    </ligand>
</feature>
<gene>
    <name evidence="10" type="primary">HAM1</name>
    <name evidence="12" type="ORF">G210_3303</name>
</gene>
<evidence type="ECO:0000256" key="2">
    <source>
        <dbReference type="ARBA" id="ARBA00022490"/>
    </source>
</evidence>
<evidence type="ECO:0000256" key="1">
    <source>
        <dbReference type="ARBA" id="ARBA00008023"/>
    </source>
</evidence>
<dbReference type="PANTHER" id="PTHR11067:SF9">
    <property type="entry name" value="INOSINE TRIPHOSPHATE PYROPHOSPHATASE"/>
    <property type="match status" value="1"/>
</dbReference>
<dbReference type="GO" id="GO:0046872">
    <property type="term" value="F:metal ion binding"/>
    <property type="evidence" value="ECO:0007669"/>
    <property type="project" value="UniProtKB-KW"/>
</dbReference>
<evidence type="ECO:0000256" key="10">
    <source>
        <dbReference type="HAMAP-Rule" id="MF_03148"/>
    </source>
</evidence>
<keyword evidence="4 10" id="KW-0547">Nucleotide-binding</keyword>
<feature type="binding site" evidence="10">
    <location>
        <position position="177"/>
    </location>
    <ligand>
        <name>ITP</name>
        <dbReference type="ChEBI" id="CHEBI:61402"/>
    </ligand>
</feature>
<dbReference type="OrthoDB" id="6288734at2759"/>
<dbReference type="AlphaFoldDB" id="M3IJ98"/>
<dbReference type="GO" id="GO:0035870">
    <property type="term" value="F:dITP diphosphatase activity"/>
    <property type="evidence" value="ECO:0007669"/>
    <property type="project" value="UniProtKB-UniRule"/>
</dbReference>
<evidence type="ECO:0000256" key="8">
    <source>
        <dbReference type="ARBA" id="ARBA00023211"/>
    </source>
</evidence>
<dbReference type="OMA" id="YDPIFQP"/>
<dbReference type="Gene3D" id="3.90.950.10">
    <property type="match status" value="1"/>
</dbReference>
<proteinExistence type="inferred from homology"/>
<evidence type="ECO:0000256" key="4">
    <source>
        <dbReference type="ARBA" id="ARBA00022741"/>
    </source>
</evidence>
<evidence type="ECO:0000256" key="5">
    <source>
        <dbReference type="ARBA" id="ARBA00022801"/>
    </source>
</evidence>
<comment type="subcellular location">
    <subcellularLocation>
        <location evidence="10">Cytoplasm</location>
    </subcellularLocation>
    <subcellularLocation>
        <location evidence="10">Nucleus</location>
    </subcellularLocation>
</comment>
<feature type="binding site" evidence="10">
    <location>
        <begin position="154"/>
        <end position="157"/>
    </location>
    <ligand>
        <name>ITP</name>
        <dbReference type="ChEBI" id="CHEBI:61402"/>
    </ligand>
</feature>
<feature type="binding site" evidence="10">
    <location>
        <position position="62"/>
    </location>
    <ligand>
        <name>ITP</name>
        <dbReference type="ChEBI" id="CHEBI:61402"/>
    </ligand>
</feature>
<evidence type="ECO:0000256" key="9">
    <source>
        <dbReference type="ARBA" id="ARBA00023242"/>
    </source>
</evidence>